<feature type="signal peptide" evidence="2">
    <location>
        <begin position="1"/>
        <end position="22"/>
    </location>
</feature>
<feature type="transmembrane region" description="Helical" evidence="1">
    <location>
        <begin position="153"/>
        <end position="174"/>
    </location>
</feature>
<keyword evidence="2" id="KW-0732">Signal</keyword>
<name>A0ABR6XQS6_9BURK</name>
<comment type="caution">
    <text evidence="3">The sequence shown here is derived from an EMBL/GenBank/DDBJ whole genome shotgun (WGS) entry which is preliminary data.</text>
</comment>
<evidence type="ECO:0000256" key="1">
    <source>
        <dbReference type="SAM" id="Phobius"/>
    </source>
</evidence>
<keyword evidence="1" id="KW-0812">Transmembrane</keyword>
<keyword evidence="4" id="KW-1185">Reference proteome</keyword>
<evidence type="ECO:0000313" key="4">
    <source>
        <dbReference type="Proteomes" id="UP000643610"/>
    </source>
</evidence>
<organism evidence="3 4">
    <name type="scientific">Undibacterium amnicola</name>
    <dbReference type="NCBI Taxonomy" id="1834038"/>
    <lineage>
        <taxon>Bacteria</taxon>
        <taxon>Pseudomonadati</taxon>
        <taxon>Pseudomonadota</taxon>
        <taxon>Betaproteobacteria</taxon>
        <taxon>Burkholderiales</taxon>
        <taxon>Oxalobacteraceae</taxon>
        <taxon>Undibacterium</taxon>
    </lineage>
</organism>
<keyword evidence="1" id="KW-0472">Membrane</keyword>
<evidence type="ECO:0000256" key="2">
    <source>
        <dbReference type="SAM" id="SignalP"/>
    </source>
</evidence>
<dbReference type="Proteomes" id="UP000643610">
    <property type="component" value="Unassembled WGS sequence"/>
</dbReference>
<dbReference type="RefSeq" id="WP_186890838.1">
    <property type="nucleotide sequence ID" value="NZ_JACOFU010000003.1"/>
</dbReference>
<accession>A0ABR6XQS6</accession>
<reference evidence="3 4" key="1">
    <citation type="submission" date="2020-08" db="EMBL/GenBank/DDBJ databases">
        <title>Novel species isolated from subtropical streams in China.</title>
        <authorList>
            <person name="Lu H."/>
        </authorList>
    </citation>
    <scope>NUCLEOTIDE SEQUENCE [LARGE SCALE GENOMIC DNA]</scope>
    <source>
        <strain evidence="3 4">KCTC 52442</strain>
    </source>
</reference>
<evidence type="ECO:0000313" key="3">
    <source>
        <dbReference type="EMBL" id="MBC3831809.1"/>
    </source>
</evidence>
<dbReference type="EMBL" id="JACOFU010000003">
    <property type="protein sequence ID" value="MBC3831809.1"/>
    <property type="molecule type" value="Genomic_DNA"/>
</dbReference>
<proteinExistence type="predicted"/>
<sequence length="185" mass="19888">MKSLFTLIALLLSLQIAGTANAHGNDDHEHAAPAAPTMQVAPRASAQTEDFELVAVLQGRSLIIYLDRFADNSLVADAQIEVESGSVLKAIAKQTAPGVYVIELSKGVMEKVGKYPLSISVQAGELGDVMTASLEIPDLSEEAHDHPEEGKPWWWIALGGLVIIILIVSGTILLKRRQRRSAWGA</sequence>
<feature type="chain" id="PRO_5046225486" description="Copper resistance protein CopC" evidence="2">
    <location>
        <begin position="23"/>
        <end position="185"/>
    </location>
</feature>
<protein>
    <recommendedName>
        <fullName evidence="5">Copper resistance protein CopC</fullName>
    </recommendedName>
</protein>
<keyword evidence="1" id="KW-1133">Transmembrane helix</keyword>
<gene>
    <name evidence="3" type="ORF">H8K33_09840</name>
</gene>
<evidence type="ECO:0008006" key="5">
    <source>
        <dbReference type="Google" id="ProtNLM"/>
    </source>
</evidence>